<organism evidence="2 3">
    <name type="scientific">Mycena sanguinolenta</name>
    <dbReference type="NCBI Taxonomy" id="230812"/>
    <lineage>
        <taxon>Eukaryota</taxon>
        <taxon>Fungi</taxon>
        <taxon>Dikarya</taxon>
        <taxon>Basidiomycota</taxon>
        <taxon>Agaricomycotina</taxon>
        <taxon>Agaricomycetes</taxon>
        <taxon>Agaricomycetidae</taxon>
        <taxon>Agaricales</taxon>
        <taxon>Marasmiineae</taxon>
        <taxon>Mycenaceae</taxon>
        <taxon>Mycena</taxon>
    </lineage>
</organism>
<dbReference type="OrthoDB" id="3022331at2759"/>
<dbReference type="AlphaFoldDB" id="A0A8H6U419"/>
<feature type="compositionally biased region" description="Low complexity" evidence="1">
    <location>
        <begin position="141"/>
        <end position="150"/>
    </location>
</feature>
<feature type="region of interest" description="Disordered" evidence="1">
    <location>
        <begin position="130"/>
        <end position="158"/>
    </location>
</feature>
<dbReference type="Proteomes" id="UP000623467">
    <property type="component" value="Unassembled WGS sequence"/>
</dbReference>
<sequence length="237" mass="26059">MDATPCPLNNSVTVSRRSCARATGVKLREGYEEKVLAPDALLDLSILSFFKVIFTEAEAYRPNTKYHMLVLSYSPIQTCSPPSLTSTLLTKISIIRSYTGRPWNDAGAAILLCAYCLRVNITPVGKLPVFHQRQPPPPSQNPSSWSPTQSAAPFGQPDFAAGEPLSDGGWNHSFNIEHLFASDVGYVGASNRAMAANRMNSDVRAMWANAPTNFELEDWGQYFLAMSHWSKTSGTPR</sequence>
<gene>
    <name evidence="2" type="ORF">MSAN_02476000</name>
</gene>
<name>A0A8H6U419_9AGAR</name>
<dbReference type="EMBL" id="JACAZH010000073">
    <property type="protein sequence ID" value="KAF7328639.1"/>
    <property type="molecule type" value="Genomic_DNA"/>
</dbReference>
<accession>A0A8H6U419</accession>
<evidence type="ECO:0000313" key="2">
    <source>
        <dbReference type="EMBL" id="KAF7328639.1"/>
    </source>
</evidence>
<reference evidence="2" key="1">
    <citation type="submission" date="2020-05" db="EMBL/GenBank/DDBJ databases">
        <title>Mycena genomes resolve the evolution of fungal bioluminescence.</title>
        <authorList>
            <person name="Tsai I.J."/>
        </authorList>
    </citation>
    <scope>NUCLEOTIDE SEQUENCE</scope>
    <source>
        <strain evidence="2">160909Yilan</strain>
    </source>
</reference>
<keyword evidence="3" id="KW-1185">Reference proteome</keyword>
<comment type="caution">
    <text evidence="2">The sequence shown here is derived from an EMBL/GenBank/DDBJ whole genome shotgun (WGS) entry which is preliminary data.</text>
</comment>
<protein>
    <submittedName>
        <fullName evidence="2">Uncharacterized protein</fullName>
    </submittedName>
</protein>
<evidence type="ECO:0000313" key="3">
    <source>
        <dbReference type="Proteomes" id="UP000623467"/>
    </source>
</evidence>
<evidence type="ECO:0000256" key="1">
    <source>
        <dbReference type="SAM" id="MobiDB-lite"/>
    </source>
</evidence>
<proteinExistence type="predicted"/>